<dbReference type="SUPFAM" id="SSF75304">
    <property type="entry name" value="Amidase signature (AS) enzymes"/>
    <property type="match status" value="1"/>
</dbReference>
<dbReference type="Pfam" id="PF01425">
    <property type="entry name" value="Amidase"/>
    <property type="match status" value="1"/>
</dbReference>
<evidence type="ECO:0000256" key="18">
    <source>
        <dbReference type="ARBA" id="ARBA00051311"/>
    </source>
</evidence>
<keyword evidence="6" id="KW-0442">Lipid degradation</keyword>
<evidence type="ECO:0000256" key="26">
    <source>
        <dbReference type="ARBA" id="ARBA00052458"/>
    </source>
</evidence>
<gene>
    <name evidence="41" type="primary">LOC107317595</name>
</gene>
<comment type="catalytic activity">
    <reaction evidence="9">
        <text>2-(5Z,8Z,11Z,14Z-eicosatetraenoyl)-glycerol + H2O = glycerol + (5Z,8Z,11Z,14Z)-eicosatetraenoate + H(+)</text>
        <dbReference type="Rhea" id="RHEA:26132"/>
        <dbReference type="ChEBI" id="CHEBI:15377"/>
        <dbReference type="ChEBI" id="CHEBI:15378"/>
        <dbReference type="ChEBI" id="CHEBI:17754"/>
        <dbReference type="ChEBI" id="CHEBI:32395"/>
        <dbReference type="ChEBI" id="CHEBI:52392"/>
    </reaction>
    <physiologicalReaction direction="left-to-right" evidence="9">
        <dbReference type="Rhea" id="RHEA:26133"/>
    </physiologicalReaction>
</comment>
<comment type="catalytic activity">
    <reaction evidence="17">
        <text>(5Z,8Z,11Z,14Z)-eicosatetraenamide + H2O = (5Z,8Z,11Z,14Z)-eicosatetraenoate + NH4(+)</text>
        <dbReference type="Rhea" id="RHEA:63016"/>
        <dbReference type="ChEBI" id="CHEBI:15377"/>
        <dbReference type="ChEBI" id="CHEBI:28938"/>
        <dbReference type="ChEBI" id="CHEBI:32395"/>
        <dbReference type="ChEBI" id="CHEBI:137830"/>
    </reaction>
    <physiologicalReaction direction="left-to-right" evidence="17">
        <dbReference type="Rhea" id="RHEA:63017"/>
    </physiologicalReaction>
</comment>
<dbReference type="FunFam" id="3.90.1300.10:FF:000001">
    <property type="entry name" value="Fatty-acid amide hydrolase 1"/>
    <property type="match status" value="1"/>
</dbReference>
<comment type="catalytic activity">
    <reaction evidence="15">
        <text>tetradecamide + H2O = tetradecanoate + NH4(+)</text>
        <dbReference type="Rhea" id="RHEA:62992"/>
        <dbReference type="ChEBI" id="CHEBI:15377"/>
        <dbReference type="ChEBI" id="CHEBI:28938"/>
        <dbReference type="ChEBI" id="CHEBI:30807"/>
        <dbReference type="ChEBI" id="CHEBI:137125"/>
    </reaction>
    <physiologicalReaction direction="left-to-right" evidence="15">
        <dbReference type="Rhea" id="RHEA:62993"/>
    </physiologicalReaction>
</comment>
<name>A0A8C2TF81_COTJA</name>
<evidence type="ECO:0000256" key="38">
    <source>
        <dbReference type="PIRSR" id="PIRSR001221-1"/>
    </source>
</evidence>
<dbReference type="Proteomes" id="UP000694412">
    <property type="component" value="Chromosome 8"/>
</dbReference>
<evidence type="ECO:0000256" key="8">
    <source>
        <dbReference type="ARBA" id="ARBA00047450"/>
    </source>
</evidence>
<evidence type="ECO:0000256" key="1">
    <source>
        <dbReference type="ARBA" id="ARBA00000208"/>
    </source>
</evidence>
<dbReference type="Ensembl" id="ENSCJPT00005017128.1">
    <property type="protein sequence ID" value="ENSCJPP00005011754.1"/>
    <property type="gene ID" value="ENSCJPG00005010063.1"/>
</dbReference>
<comment type="catalytic activity">
    <reaction evidence="8">
        <text>(9Z)-octadecenoate + glycine = N-(9Z-octadecenoyl)glycine + H2O</text>
        <dbReference type="Rhea" id="RHEA:51316"/>
        <dbReference type="ChEBI" id="CHEBI:15377"/>
        <dbReference type="ChEBI" id="CHEBI:30823"/>
        <dbReference type="ChEBI" id="CHEBI:57305"/>
        <dbReference type="ChEBI" id="CHEBI:133992"/>
    </reaction>
    <physiologicalReaction direction="right-to-left" evidence="8">
        <dbReference type="Rhea" id="RHEA:51318"/>
    </physiologicalReaction>
</comment>
<comment type="catalytic activity">
    <reaction evidence="18">
        <text>(11Z)-eicosenamide + H2O = (11Z)-eicosenoate + NH4(+)</text>
        <dbReference type="Rhea" id="RHEA:63120"/>
        <dbReference type="ChEBI" id="CHEBI:15377"/>
        <dbReference type="ChEBI" id="CHEBI:28938"/>
        <dbReference type="ChEBI" id="CHEBI:32426"/>
        <dbReference type="ChEBI" id="CHEBI:146167"/>
    </reaction>
    <physiologicalReaction direction="left-to-right" evidence="18">
        <dbReference type="Rhea" id="RHEA:63121"/>
    </physiologicalReaction>
</comment>
<comment type="catalytic activity">
    <reaction evidence="10">
        <text>N-(9Z-octadecenoyl) ethanolamine + H2O = ethanolamine + (9Z)-octadecenoate</text>
        <dbReference type="Rhea" id="RHEA:45060"/>
        <dbReference type="ChEBI" id="CHEBI:15377"/>
        <dbReference type="ChEBI" id="CHEBI:30823"/>
        <dbReference type="ChEBI" id="CHEBI:57603"/>
        <dbReference type="ChEBI" id="CHEBI:71466"/>
    </reaction>
    <physiologicalReaction direction="left-to-right" evidence="10">
        <dbReference type="Rhea" id="RHEA:45061"/>
    </physiologicalReaction>
</comment>
<evidence type="ECO:0000256" key="36">
    <source>
        <dbReference type="ARBA" id="ARBA00077157"/>
    </source>
</evidence>
<dbReference type="PANTHER" id="PTHR45847">
    <property type="entry name" value="FATTY ACID AMIDE HYDROLASE"/>
    <property type="match status" value="1"/>
</dbReference>
<dbReference type="InterPro" id="IPR052096">
    <property type="entry name" value="Endocannabinoid_amidase"/>
</dbReference>
<evidence type="ECO:0000256" key="37">
    <source>
        <dbReference type="ARBA" id="ARBA00077216"/>
    </source>
</evidence>
<comment type="catalytic activity">
    <reaction evidence="16">
        <text>N-(15Z-tetracosenoyl)-ethanolamine + H2O = (15Z)-tetracosenoate + ethanolamine</text>
        <dbReference type="Rhea" id="RHEA:63144"/>
        <dbReference type="ChEBI" id="CHEBI:15377"/>
        <dbReference type="ChEBI" id="CHEBI:32392"/>
        <dbReference type="ChEBI" id="CHEBI:57603"/>
        <dbReference type="ChEBI" id="CHEBI:146187"/>
    </reaction>
    <physiologicalReaction direction="left-to-right" evidence="16">
        <dbReference type="Rhea" id="RHEA:63145"/>
    </physiologicalReaction>
</comment>
<comment type="catalytic activity">
    <reaction evidence="29">
        <text>N-tricosanoyl-taurine + H2O = tricosanoate + taurine</text>
        <dbReference type="Rhea" id="RHEA:63164"/>
        <dbReference type="ChEBI" id="CHEBI:15377"/>
        <dbReference type="ChEBI" id="CHEBI:79007"/>
        <dbReference type="ChEBI" id="CHEBI:146197"/>
        <dbReference type="ChEBI" id="CHEBI:507393"/>
    </reaction>
    <physiologicalReaction direction="left-to-right" evidence="29">
        <dbReference type="Rhea" id="RHEA:63165"/>
    </physiologicalReaction>
</comment>
<dbReference type="PROSITE" id="PS00571">
    <property type="entry name" value="AMIDASES"/>
    <property type="match status" value="1"/>
</dbReference>
<evidence type="ECO:0000256" key="34">
    <source>
        <dbReference type="ARBA" id="ARBA00073178"/>
    </source>
</evidence>
<evidence type="ECO:0000256" key="15">
    <source>
        <dbReference type="ARBA" id="ARBA00050766"/>
    </source>
</evidence>
<feature type="binding site" evidence="39">
    <location>
        <position position="220"/>
    </location>
    <ligand>
        <name>substrate</name>
    </ligand>
</feature>
<dbReference type="Gene3D" id="3.90.1300.10">
    <property type="entry name" value="Amidase signature (AS) domain"/>
    <property type="match status" value="1"/>
</dbReference>
<comment type="catalytic activity">
    <reaction evidence="25">
        <text>(9Z,12Z)-octadecadienamide + H2O = (9Z,12Z)-octadecadienoate + NH4(+)</text>
        <dbReference type="Rhea" id="RHEA:63020"/>
        <dbReference type="ChEBI" id="CHEBI:15377"/>
        <dbReference type="ChEBI" id="CHEBI:28938"/>
        <dbReference type="ChEBI" id="CHEBI:30245"/>
        <dbReference type="ChEBI" id="CHEBI:82984"/>
    </reaction>
    <physiologicalReaction direction="left-to-right" evidence="25">
        <dbReference type="Rhea" id="RHEA:63021"/>
    </physiologicalReaction>
</comment>
<comment type="catalytic activity">
    <reaction evidence="27">
        <text>(6Z)-octadecenamide + H2O = (6Z)-octadecenoate + NH4(+)</text>
        <dbReference type="Rhea" id="RHEA:63008"/>
        <dbReference type="ChEBI" id="CHEBI:15377"/>
        <dbReference type="ChEBI" id="CHEBI:28938"/>
        <dbReference type="ChEBI" id="CHEBI:32375"/>
        <dbReference type="ChEBI" id="CHEBI:146168"/>
    </reaction>
    <physiologicalReaction direction="left-to-right" evidence="27">
        <dbReference type="Rhea" id="RHEA:63009"/>
    </physiologicalReaction>
</comment>
<comment type="catalytic activity">
    <reaction evidence="33">
        <text>(15Z)-tetracosenamide + H2O = (15Z)-tetracosenoate + NH4(+)</text>
        <dbReference type="Rhea" id="RHEA:63028"/>
        <dbReference type="ChEBI" id="CHEBI:15377"/>
        <dbReference type="ChEBI" id="CHEBI:28938"/>
        <dbReference type="ChEBI" id="CHEBI:32392"/>
        <dbReference type="ChEBI" id="CHEBI:146166"/>
    </reaction>
    <physiologicalReaction direction="left-to-right" evidence="33">
        <dbReference type="Rhea" id="RHEA:63029"/>
    </physiologicalReaction>
</comment>
<evidence type="ECO:0000313" key="41">
    <source>
        <dbReference type="Ensembl" id="ENSCJPP00005011754.1"/>
    </source>
</evidence>
<evidence type="ECO:0000256" key="6">
    <source>
        <dbReference type="ARBA" id="ARBA00022963"/>
    </source>
</evidence>
<dbReference type="EC" id="3.5.1.99" evidence="3"/>
<evidence type="ECO:0000256" key="16">
    <source>
        <dbReference type="ARBA" id="ARBA00050992"/>
    </source>
</evidence>
<comment type="catalytic activity">
    <reaction evidence="13">
        <text>(11Z,14Z)-eicosadienamide + H2O = (11Z,14Z)-eicosadienoate + NH4(+)</text>
        <dbReference type="Rhea" id="RHEA:63004"/>
        <dbReference type="ChEBI" id="CHEBI:15377"/>
        <dbReference type="ChEBI" id="CHEBI:28938"/>
        <dbReference type="ChEBI" id="CHEBI:77220"/>
        <dbReference type="ChEBI" id="CHEBI:146165"/>
    </reaction>
    <physiologicalReaction direction="left-to-right" evidence="13">
        <dbReference type="Rhea" id="RHEA:63005"/>
    </physiologicalReaction>
</comment>
<evidence type="ECO:0000256" key="10">
    <source>
        <dbReference type="ARBA" id="ARBA00048052"/>
    </source>
</evidence>
<evidence type="ECO:0000256" key="19">
    <source>
        <dbReference type="ARBA" id="ARBA00051346"/>
    </source>
</evidence>
<evidence type="ECO:0000256" key="4">
    <source>
        <dbReference type="ARBA" id="ARBA00022553"/>
    </source>
</evidence>
<evidence type="ECO:0000256" key="23">
    <source>
        <dbReference type="ARBA" id="ARBA00052289"/>
    </source>
</evidence>
<dbReference type="GO" id="GO:0017064">
    <property type="term" value="F:fatty acid amide hydrolase activity"/>
    <property type="evidence" value="ECO:0007669"/>
    <property type="project" value="UniProtKB-EC"/>
</dbReference>
<evidence type="ECO:0000256" key="3">
    <source>
        <dbReference type="ARBA" id="ARBA00012112"/>
    </source>
</evidence>
<evidence type="ECO:0000256" key="31">
    <source>
        <dbReference type="ARBA" id="ARBA00052818"/>
    </source>
</evidence>
<dbReference type="GO" id="GO:0009062">
    <property type="term" value="P:fatty acid catabolic process"/>
    <property type="evidence" value="ECO:0007669"/>
    <property type="project" value="TreeGrafter"/>
</dbReference>
<comment type="catalytic activity">
    <reaction evidence="19">
        <text>N-(9Z-hexadecenoyl) ethanolamine + H2O = (9Z)-hexadecenoate + ethanolamine</text>
        <dbReference type="Rhea" id="RHEA:35563"/>
        <dbReference type="ChEBI" id="CHEBI:15377"/>
        <dbReference type="ChEBI" id="CHEBI:32372"/>
        <dbReference type="ChEBI" id="CHEBI:57603"/>
        <dbReference type="ChEBI" id="CHEBI:71465"/>
    </reaction>
    <physiologicalReaction direction="left-to-right" evidence="19">
        <dbReference type="Rhea" id="RHEA:35564"/>
    </physiologicalReaction>
</comment>
<comment type="catalytic activity">
    <reaction evidence="21">
        <text>N-tetracosanoyl-taurine + H2O = tetracosanoate + taurine</text>
        <dbReference type="Rhea" id="RHEA:63140"/>
        <dbReference type="ChEBI" id="CHEBI:15377"/>
        <dbReference type="ChEBI" id="CHEBI:31014"/>
        <dbReference type="ChEBI" id="CHEBI:132049"/>
        <dbReference type="ChEBI" id="CHEBI:507393"/>
    </reaction>
    <physiologicalReaction direction="left-to-right" evidence="21">
        <dbReference type="Rhea" id="RHEA:63141"/>
    </physiologicalReaction>
</comment>
<comment type="catalytic activity">
    <reaction evidence="31">
        <text>(11Z,14Z,17Z)-eicosatrienamide + H2O = (11Z,14Z,17Z)-eicosatrienoate + NH4(+)</text>
        <dbReference type="Rhea" id="RHEA:63000"/>
        <dbReference type="ChEBI" id="CHEBI:15377"/>
        <dbReference type="ChEBI" id="CHEBI:28938"/>
        <dbReference type="ChEBI" id="CHEBI:77223"/>
        <dbReference type="ChEBI" id="CHEBI:146164"/>
    </reaction>
    <physiologicalReaction direction="left-to-right" evidence="31">
        <dbReference type="Rhea" id="RHEA:63001"/>
    </physiologicalReaction>
</comment>
<evidence type="ECO:0000256" key="33">
    <source>
        <dbReference type="ARBA" id="ARBA00052906"/>
    </source>
</evidence>
<evidence type="ECO:0000256" key="25">
    <source>
        <dbReference type="ARBA" id="ARBA00052426"/>
    </source>
</evidence>
<comment type="catalytic activity">
    <reaction evidence="14">
        <text>1-O-methyl-(5Z,8Z,11Z,14Z)-eicosatetraenoate + H2O = methanol + (5Z,8Z,11Z,14Z)-eicosatetraenoate + H(+)</text>
        <dbReference type="Rhea" id="RHEA:63052"/>
        <dbReference type="ChEBI" id="CHEBI:15377"/>
        <dbReference type="ChEBI" id="CHEBI:15378"/>
        <dbReference type="ChEBI" id="CHEBI:17790"/>
        <dbReference type="ChEBI" id="CHEBI:32395"/>
        <dbReference type="ChEBI" id="CHEBI:78033"/>
    </reaction>
    <physiologicalReaction direction="left-to-right" evidence="14">
        <dbReference type="Rhea" id="RHEA:63053"/>
    </physiologicalReaction>
</comment>
<feature type="active site" description="Charge relay system" evidence="38">
    <location>
        <position position="220"/>
    </location>
</feature>
<evidence type="ECO:0000256" key="14">
    <source>
        <dbReference type="ARBA" id="ARBA00050481"/>
    </source>
</evidence>
<dbReference type="InterPro" id="IPR023631">
    <property type="entry name" value="Amidase_dom"/>
</dbReference>
<evidence type="ECO:0000256" key="27">
    <source>
        <dbReference type="ARBA" id="ARBA00052512"/>
    </source>
</evidence>
<comment type="catalytic activity">
    <reaction evidence="22">
        <text>N-docosanoyl-taurine + H2O = docosanoate + taurine</text>
        <dbReference type="Rhea" id="RHEA:63156"/>
        <dbReference type="ChEBI" id="CHEBI:15377"/>
        <dbReference type="ChEBI" id="CHEBI:23858"/>
        <dbReference type="ChEBI" id="CHEBI:146196"/>
        <dbReference type="ChEBI" id="CHEBI:507393"/>
    </reaction>
    <physiologicalReaction direction="left-to-right" evidence="22">
        <dbReference type="Rhea" id="RHEA:63157"/>
    </physiologicalReaction>
</comment>
<organism evidence="41 42">
    <name type="scientific">Coturnix japonica</name>
    <name type="common">Japanese quail</name>
    <name type="synonym">Coturnix coturnix japonica</name>
    <dbReference type="NCBI Taxonomy" id="93934"/>
    <lineage>
        <taxon>Eukaryota</taxon>
        <taxon>Metazoa</taxon>
        <taxon>Chordata</taxon>
        <taxon>Craniata</taxon>
        <taxon>Vertebrata</taxon>
        <taxon>Euteleostomi</taxon>
        <taxon>Archelosauria</taxon>
        <taxon>Archosauria</taxon>
        <taxon>Dinosauria</taxon>
        <taxon>Saurischia</taxon>
        <taxon>Theropoda</taxon>
        <taxon>Coelurosauria</taxon>
        <taxon>Aves</taxon>
        <taxon>Neognathae</taxon>
        <taxon>Galloanserae</taxon>
        <taxon>Galliformes</taxon>
        <taxon>Phasianidae</taxon>
        <taxon>Perdicinae</taxon>
        <taxon>Coturnix</taxon>
    </lineage>
</organism>
<comment type="catalytic activity">
    <reaction evidence="1">
        <text>(9Z)-octadecenamide + H2O = (9Z)-octadecenoate + NH4(+)</text>
        <dbReference type="Rhea" id="RHEA:26506"/>
        <dbReference type="ChEBI" id="CHEBI:15377"/>
        <dbReference type="ChEBI" id="CHEBI:28938"/>
        <dbReference type="ChEBI" id="CHEBI:30823"/>
        <dbReference type="ChEBI" id="CHEBI:116314"/>
        <dbReference type="EC" id="3.5.1.99"/>
    </reaction>
    <physiologicalReaction direction="left-to-right" evidence="1">
        <dbReference type="Rhea" id="RHEA:26507"/>
    </physiologicalReaction>
</comment>
<protein>
    <recommendedName>
        <fullName evidence="34">Fatty-acid amide hydrolase 1</fullName>
        <ecNumber evidence="3">3.5.1.99</ecNumber>
    </recommendedName>
    <alternativeName>
        <fullName evidence="37">Anandamide amidohydrolase 1</fullName>
    </alternativeName>
    <alternativeName>
        <fullName evidence="35">Fatty acid ester hydrolase</fullName>
    </alternativeName>
    <alternativeName>
        <fullName evidence="36">Oleamide hydrolase 1</fullName>
    </alternativeName>
</protein>
<evidence type="ECO:0000256" key="32">
    <source>
        <dbReference type="ARBA" id="ARBA00052857"/>
    </source>
</evidence>
<evidence type="ECO:0000256" key="20">
    <source>
        <dbReference type="ARBA" id="ARBA00051454"/>
    </source>
</evidence>
<evidence type="ECO:0000256" key="30">
    <source>
        <dbReference type="ARBA" id="ARBA00052709"/>
    </source>
</evidence>
<evidence type="ECO:0000256" key="2">
    <source>
        <dbReference type="ARBA" id="ARBA00009199"/>
    </source>
</evidence>
<comment type="similarity">
    <text evidence="2">Belongs to the amidase family.</text>
</comment>
<evidence type="ECO:0000256" key="24">
    <source>
        <dbReference type="ARBA" id="ARBA00052337"/>
    </source>
</evidence>
<proteinExistence type="inferred from homology"/>
<comment type="catalytic activity">
    <reaction evidence="11">
        <text>N-(5Z,8Z,11Z,14Z-eicosatetraenoyl)-ethanolamine + H2O = ethanolamine + (5Z,8Z,11Z,14Z)-eicosatetraenoate</text>
        <dbReference type="Rhea" id="RHEA:26136"/>
        <dbReference type="ChEBI" id="CHEBI:2700"/>
        <dbReference type="ChEBI" id="CHEBI:15377"/>
        <dbReference type="ChEBI" id="CHEBI:32395"/>
        <dbReference type="ChEBI" id="CHEBI:57603"/>
        <dbReference type="EC" id="3.5.1.99"/>
    </reaction>
    <physiologicalReaction direction="left-to-right" evidence="11">
        <dbReference type="Rhea" id="RHEA:26137"/>
    </physiologicalReaction>
</comment>
<evidence type="ECO:0000256" key="21">
    <source>
        <dbReference type="ARBA" id="ARBA00051492"/>
    </source>
</evidence>
<reference evidence="41" key="3">
    <citation type="submission" date="2025-09" db="UniProtKB">
        <authorList>
            <consortium name="Ensembl"/>
        </authorList>
    </citation>
    <scope>IDENTIFICATION</scope>
</reference>
<keyword evidence="5" id="KW-0378">Hydrolase</keyword>
<sequence>MRQFLSETELAPAAALALLCSSAAAVVVWKWLGKRHIQKKMEEARRTRDEGVKKMAKAVQQFREQVSSDKTDAILSLPLLELAGRLQEGSLSPRTVLYTYIQKALEVTQQTNCVQYFIPECEEQLQEIQQQREKGLLYGIPVSIKDHIGHKGHLSTCGLVKFLGTPEQEDSVLVKVLKRQGAIPFAKTNVPQSLFNYDCSNLIFGQTLNPLNHQKTPGGSSGGEGALIAGGGSLLGIGSDVGGSIRLPSSFCGLCGLKPTAQRLSLSGINGPVDGIVSVPYALGPMARDVDSLALCMKALLCEEMFQLDPTVPPIPFNEEVYSSSAPLRIGYYDTDGYFPLPPCMRRAVHETKEALQAAGHQLFSQPKQEILSFLRKGQQLLWHDLLLLSSLSTGNIVDPSLKPQVNFCRIPRLGKKILALILKPLVSSCMCSPTMHMPKKLKCSWHVSPFPPQVYRSEFITQWRELQLDVMLCPVLGPAFTIGFPGKLLSAISSTMLYNVLNFPAGVVPVSTVTEADEEELKIYRGCCDDLWDRTLKQAVEGAVGLPVAVQCVALPWQEEMCLRFMKEVETLSRAKRAA</sequence>
<feature type="active site" description="Acyl-ester intermediate" evidence="38">
    <location>
        <position position="244"/>
    </location>
</feature>
<comment type="catalytic activity">
    <reaction evidence="20">
        <text>N-octadecanoyl ethanolamine + H2O = octadecanoate + ethanolamine</text>
        <dbReference type="Rhea" id="RHEA:63124"/>
        <dbReference type="ChEBI" id="CHEBI:15377"/>
        <dbReference type="ChEBI" id="CHEBI:25629"/>
        <dbReference type="ChEBI" id="CHEBI:57603"/>
        <dbReference type="ChEBI" id="CHEBI:85299"/>
    </reaction>
    <physiologicalReaction direction="left-to-right" evidence="20">
        <dbReference type="Rhea" id="RHEA:63125"/>
    </physiologicalReaction>
</comment>
<comment type="catalytic activity">
    <reaction evidence="26">
        <text>N-docosanoyl-ethanolamine + H2O = docosanoate + ethanolamine</text>
        <dbReference type="Rhea" id="RHEA:63128"/>
        <dbReference type="ChEBI" id="CHEBI:15377"/>
        <dbReference type="ChEBI" id="CHEBI:23858"/>
        <dbReference type="ChEBI" id="CHEBI:57603"/>
        <dbReference type="ChEBI" id="CHEBI:146186"/>
    </reaction>
    <physiologicalReaction direction="left-to-right" evidence="26">
        <dbReference type="Rhea" id="RHEA:63129"/>
    </physiologicalReaction>
</comment>
<evidence type="ECO:0000256" key="7">
    <source>
        <dbReference type="ARBA" id="ARBA00023098"/>
    </source>
</evidence>
<evidence type="ECO:0000256" key="35">
    <source>
        <dbReference type="ARBA" id="ARBA00077111"/>
    </source>
</evidence>
<dbReference type="PANTHER" id="PTHR45847:SF12">
    <property type="entry name" value="AMIDASE DOMAIN-CONTAINING PROTEIN"/>
    <property type="match status" value="1"/>
</dbReference>
<evidence type="ECO:0000259" key="40">
    <source>
        <dbReference type="Pfam" id="PF01425"/>
    </source>
</evidence>
<evidence type="ECO:0000256" key="5">
    <source>
        <dbReference type="ARBA" id="ARBA00022801"/>
    </source>
</evidence>
<reference evidence="41" key="1">
    <citation type="submission" date="2015-11" db="EMBL/GenBank/DDBJ databases">
        <authorList>
            <consortium name="International Coturnix japonica Genome Analysis Consortium"/>
            <person name="Warren W."/>
            <person name="Burt D.W."/>
            <person name="Antin P.B."/>
            <person name="Lanford R."/>
            <person name="Gros J."/>
            <person name="Wilson R.K."/>
        </authorList>
    </citation>
    <scope>NUCLEOTIDE SEQUENCE [LARGE SCALE GENOMIC DNA]</scope>
</reference>
<evidence type="ECO:0000313" key="42">
    <source>
        <dbReference type="Proteomes" id="UP000694412"/>
    </source>
</evidence>
<comment type="catalytic activity">
    <reaction evidence="28">
        <text>N-(15Z-tetracosenoyl)-taurine + H2O = (15Z)-tetracosenoate + taurine</text>
        <dbReference type="Rhea" id="RHEA:63160"/>
        <dbReference type="ChEBI" id="CHEBI:15377"/>
        <dbReference type="ChEBI" id="CHEBI:32392"/>
        <dbReference type="ChEBI" id="CHEBI:146198"/>
        <dbReference type="ChEBI" id="CHEBI:507393"/>
    </reaction>
    <physiologicalReaction direction="left-to-right" evidence="28">
        <dbReference type="Rhea" id="RHEA:63161"/>
    </physiologicalReaction>
</comment>
<dbReference type="GeneTree" id="ENSGT00940000163316"/>
<dbReference type="AlphaFoldDB" id="A0A8C2TF81"/>
<comment type="catalytic activity">
    <reaction evidence="24">
        <text>(9Z,12Z,15Z)-octadecatrienamide + H2O = (9Z,12Z,15Z)-octadecatrienoate + NH4(+)</text>
        <dbReference type="Rhea" id="RHEA:62976"/>
        <dbReference type="ChEBI" id="CHEBI:15377"/>
        <dbReference type="ChEBI" id="CHEBI:28938"/>
        <dbReference type="ChEBI" id="CHEBI:32387"/>
        <dbReference type="ChEBI" id="CHEBI:142684"/>
    </reaction>
    <physiologicalReaction direction="left-to-right" evidence="24">
        <dbReference type="Rhea" id="RHEA:62977"/>
    </physiologicalReaction>
</comment>
<evidence type="ECO:0000256" key="13">
    <source>
        <dbReference type="ARBA" id="ARBA00050403"/>
    </source>
</evidence>
<dbReference type="PIRSF" id="PIRSF001221">
    <property type="entry name" value="Amidase_fungi"/>
    <property type="match status" value="1"/>
</dbReference>
<dbReference type="InterPro" id="IPR036928">
    <property type="entry name" value="AS_sf"/>
</dbReference>
<dbReference type="GO" id="GO:0004040">
    <property type="term" value="F:amidase activity"/>
    <property type="evidence" value="ECO:0007669"/>
    <property type="project" value="TreeGrafter"/>
</dbReference>
<feature type="binding site" evidence="39">
    <location>
        <begin position="241"/>
        <end position="244"/>
    </location>
    <ligand>
        <name>substrate</name>
    </ligand>
</feature>
<evidence type="ECO:0000256" key="11">
    <source>
        <dbReference type="ARBA" id="ARBA00048606"/>
    </source>
</evidence>
<evidence type="ECO:0000256" key="22">
    <source>
        <dbReference type="ARBA" id="ARBA00051914"/>
    </source>
</evidence>
<evidence type="ECO:0000256" key="17">
    <source>
        <dbReference type="ARBA" id="ARBA00051200"/>
    </source>
</evidence>
<evidence type="ECO:0000256" key="29">
    <source>
        <dbReference type="ARBA" id="ARBA00052634"/>
    </source>
</evidence>
<feature type="active site" description="Charge relay system" evidence="38">
    <location>
        <position position="145"/>
    </location>
</feature>
<feature type="domain" description="Amidase" evidence="40">
    <location>
        <begin position="96"/>
        <end position="564"/>
    </location>
</feature>
<comment type="catalytic activity">
    <reaction evidence="32">
        <text>(8Z,11Z,14Z)-eicosatrienamide + H2O = (8Z,11Z,14Z)-eicosatrienoate + NH4(+)</text>
        <dbReference type="Rhea" id="RHEA:62996"/>
        <dbReference type="ChEBI" id="CHEBI:15377"/>
        <dbReference type="ChEBI" id="CHEBI:28938"/>
        <dbReference type="ChEBI" id="CHEBI:71589"/>
        <dbReference type="ChEBI" id="CHEBI:146163"/>
    </reaction>
    <physiologicalReaction direction="left-to-right" evidence="32">
        <dbReference type="Rhea" id="RHEA:62997"/>
    </physiologicalReaction>
</comment>
<evidence type="ECO:0000256" key="12">
    <source>
        <dbReference type="ARBA" id="ARBA00050294"/>
    </source>
</evidence>
<feature type="binding site" evidence="39">
    <location>
        <position position="194"/>
    </location>
    <ligand>
        <name>substrate</name>
    </ligand>
</feature>
<keyword evidence="42" id="KW-1185">Reference proteome</keyword>
<evidence type="ECO:0000256" key="28">
    <source>
        <dbReference type="ARBA" id="ARBA00052514"/>
    </source>
</evidence>
<comment type="catalytic activity">
    <reaction evidence="30">
        <text>N-(5Z,8Z,11Z,14Z)-eicosatetraenoyl-glycine + H2O = (5Z,8Z,11Z,14Z)-eicosatetraenoate + glycine</text>
        <dbReference type="Rhea" id="RHEA:64108"/>
        <dbReference type="ChEBI" id="CHEBI:15377"/>
        <dbReference type="ChEBI" id="CHEBI:32395"/>
        <dbReference type="ChEBI" id="CHEBI:57305"/>
        <dbReference type="ChEBI" id="CHEBI:59002"/>
    </reaction>
    <physiologicalReaction direction="left-to-right" evidence="30">
        <dbReference type="Rhea" id="RHEA:64109"/>
    </physiologicalReaction>
</comment>
<reference evidence="41" key="2">
    <citation type="submission" date="2025-08" db="UniProtKB">
        <authorList>
            <consortium name="Ensembl"/>
        </authorList>
    </citation>
    <scope>IDENTIFICATION</scope>
</reference>
<dbReference type="InterPro" id="IPR020556">
    <property type="entry name" value="Amidase_CS"/>
</dbReference>
<keyword evidence="7" id="KW-0443">Lipid metabolism</keyword>
<keyword evidence="4" id="KW-0597">Phosphoprotein</keyword>
<accession>A0A8C2TF81</accession>
<comment type="catalytic activity">
    <reaction evidence="12">
        <text>N-(5Z,8Z,11Z,14Z-eicosatetraenoyl)-L-serine + H2O = (5Z,8Z,11Z,14Z)-eicosatetraenoate + L-serine</text>
        <dbReference type="Rhea" id="RHEA:64116"/>
        <dbReference type="ChEBI" id="CHEBI:15377"/>
        <dbReference type="ChEBI" id="CHEBI:32395"/>
        <dbReference type="ChEBI" id="CHEBI:33384"/>
        <dbReference type="ChEBI" id="CHEBI:149697"/>
    </reaction>
    <physiologicalReaction direction="left-to-right" evidence="12">
        <dbReference type="Rhea" id="RHEA:64117"/>
    </physiologicalReaction>
</comment>
<comment type="catalytic activity">
    <reaction evidence="23">
        <text>N-(9Z-octadecenoyl)-taurine + H2O = taurine + (9Z)-octadecenoate</text>
        <dbReference type="Rhea" id="RHEA:63148"/>
        <dbReference type="ChEBI" id="CHEBI:15377"/>
        <dbReference type="ChEBI" id="CHEBI:30823"/>
        <dbReference type="ChEBI" id="CHEBI:146191"/>
        <dbReference type="ChEBI" id="CHEBI:507393"/>
    </reaction>
    <physiologicalReaction direction="left-to-right" evidence="23">
        <dbReference type="Rhea" id="RHEA:63149"/>
    </physiologicalReaction>
</comment>
<evidence type="ECO:0000256" key="9">
    <source>
        <dbReference type="ARBA" id="ARBA00047476"/>
    </source>
</evidence>
<evidence type="ECO:0000256" key="39">
    <source>
        <dbReference type="PIRSR" id="PIRSR001221-2"/>
    </source>
</evidence>